<name>A0A6I3KYD1_9NOCA</name>
<evidence type="ECO:0000313" key="2">
    <source>
        <dbReference type="EMBL" id="MTE15793.1"/>
    </source>
</evidence>
<dbReference type="InterPro" id="IPR029058">
    <property type="entry name" value="AB_hydrolase_fold"/>
</dbReference>
<dbReference type="Proteomes" id="UP000432464">
    <property type="component" value="Unassembled WGS sequence"/>
</dbReference>
<dbReference type="GO" id="GO:0016787">
    <property type="term" value="F:hydrolase activity"/>
    <property type="evidence" value="ECO:0007669"/>
    <property type="project" value="UniProtKB-KW"/>
</dbReference>
<gene>
    <name evidence="2" type="ORF">GLP40_23855</name>
</gene>
<dbReference type="PANTHER" id="PTHR43798">
    <property type="entry name" value="MONOACYLGLYCEROL LIPASE"/>
    <property type="match status" value="1"/>
</dbReference>
<dbReference type="PRINTS" id="PR00111">
    <property type="entry name" value="ABHYDROLASE"/>
</dbReference>
<dbReference type="Gene3D" id="3.40.50.1820">
    <property type="entry name" value="alpha/beta hydrolase"/>
    <property type="match status" value="1"/>
</dbReference>
<keyword evidence="3" id="KW-1185">Reference proteome</keyword>
<dbReference type="InterPro" id="IPR050266">
    <property type="entry name" value="AB_hydrolase_sf"/>
</dbReference>
<dbReference type="AlphaFoldDB" id="A0A6I3KYD1"/>
<keyword evidence="2" id="KW-0378">Hydrolase</keyword>
<proteinExistence type="predicted"/>
<accession>A0A6I3KYD1</accession>
<sequence>MAGSVVDLQRRQIVVGDVRTPVLIGGLAAADQAEAVVFVHGNPGGGRDWLPLMAPVSEFARVVAPDMPGFGGAEKRADQDYTVTGYADHLAGVVDALGIERVHLVAHDFGGPWALTYAAAHLDRIASLTLINTGVLLDYRWHRAARVWRTPVLGELFMRLAAPPLARALIAHDNPGLDDRSVAEIAGHIRAWGTKRAVLRLYRSTTQESMNRLAETLRPADLPCLVVWGTADDYIPAVQASRQQTPFPSAEIHTIPGAGHWVWIEEPERVTELVVPYLRGRITRNTAPS</sequence>
<organism evidence="2 3">
    <name type="scientific">Nocardia aurantiaca</name>
    <dbReference type="NCBI Taxonomy" id="2675850"/>
    <lineage>
        <taxon>Bacteria</taxon>
        <taxon>Bacillati</taxon>
        <taxon>Actinomycetota</taxon>
        <taxon>Actinomycetes</taxon>
        <taxon>Mycobacteriales</taxon>
        <taxon>Nocardiaceae</taxon>
        <taxon>Nocardia</taxon>
    </lineage>
</organism>
<evidence type="ECO:0000259" key="1">
    <source>
        <dbReference type="Pfam" id="PF00561"/>
    </source>
</evidence>
<protein>
    <submittedName>
        <fullName evidence="2">Alpha/beta fold hydrolase</fullName>
    </submittedName>
</protein>
<dbReference type="SUPFAM" id="SSF53474">
    <property type="entry name" value="alpha/beta-Hydrolases"/>
    <property type="match status" value="1"/>
</dbReference>
<dbReference type="RefSeq" id="WP_154790219.1">
    <property type="nucleotide sequence ID" value="NZ_WMBB01000011.1"/>
</dbReference>
<evidence type="ECO:0000313" key="3">
    <source>
        <dbReference type="Proteomes" id="UP000432464"/>
    </source>
</evidence>
<dbReference type="Pfam" id="PF00561">
    <property type="entry name" value="Abhydrolase_1"/>
    <property type="match status" value="1"/>
</dbReference>
<comment type="caution">
    <text evidence="2">The sequence shown here is derived from an EMBL/GenBank/DDBJ whole genome shotgun (WGS) entry which is preliminary data.</text>
</comment>
<feature type="domain" description="AB hydrolase-1" evidence="1">
    <location>
        <begin position="35"/>
        <end position="267"/>
    </location>
</feature>
<dbReference type="GO" id="GO:0016020">
    <property type="term" value="C:membrane"/>
    <property type="evidence" value="ECO:0007669"/>
    <property type="project" value="TreeGrafter"/>
</dbReference>
<dbReference type="EMBL" id="WMBB01000011">
    <property type="protein sequence ID" value="MTE15793.1"/>
    <property type="molecule type" value="Genomic_DNA"/>
</dbReference>
<dbReference type="PANTHER" id="PTHR43798:SF33">
    <property type="entry name" value="HYDROLASE, PUTATIVE (AFU_ORTHOLOGUE AFUA_2G14860)-RELATED"/>
    <property type="match status" value="1"/>
</dbReference>
<reference evidence="2 3" key="1">
    <citation type="submission" date="2019-11" db="EMBL/GenBank/DDBJ databases">
        <title>Nocardia sp. nov. CT2-14 isolated from soil.</title>
        <authorList>
            <person name="Kanchanasin P."/>
            <person name="Tanasupawat S."/>
            <person name="Yuki M."/>
            <person name="Kudo T."/>
        </authorList>
    </citation>
    <scope>NUCLEOTIDE SEQUENCE [LARGE SCALE GENOMIC DNA]</scope>
    <source>
        <strain evidence="2 3">CT2-14</strain>
    </source>
</reference>
<dbReference type="InterPro" id="IPR000073">
    <property type="entry name" value="AB_hydrolase_1"/>
</dbReference>